<evidence type="ECO:0000256" key="3">
    <source>
        <dbReference type="ARBA" id="ARBA00022448"/>
    </source>
</evidence>
<keyword evidence="3" id="KW-0813">Transport</keyword>
<dbReference type="Pfam" id="PF02321">
    <property type="entry name" value="OEP"/>
    <property type="match status" value="2"/>
</dbReference>
<protein>
    <recommendedName>
        <fullName evidence="10">Transporter</fullName>
    </recommendedName>
</protein>
<dbReference type="GO" id="GO:0015288">
    <property type="term" value="F:porin activity"/>
    <property type="evidence" value="ECO:0007669"/>
    <property type="project" value="TreeGrafter"/>
</dbReference>
<name>A0A2W6MWP9_9HELI</name>
<evidence type="ECO:0000313" key="9">
    <source>
        <dbReference type="Proteomes" id="UP000249746"/>
    </source>
</evidence>
<keyword evidence="4" id="KW-1134">Transmembrane beta strand</keyword>
<comment type="similarity">
    <text evidence="2">Belongs to the outer membrane factor (OMF) (TC 1.B.17) family.</text>
</comment>
<evidence type="ECO:0000256" key="4">
    <source>
        <dbReference type="ARBA" id="ARBA00022452"/>
    </source>
</evidence>
<evidence type="ECO:0008006" key="10">
    <source>
        <dbReference type="Google" id="ProtNLM"/>
    </source>
</evidence>
<dbReference type="RefSeq" id="WP_111229282.1">
    <property type="nucleotide sequence ID" value="NZ_NBIU01000004.1"/>
</dbReference>
<dbReference type="PANTHER" id="PTHR30026">
    <property type="entry name" value="OUTER MEMBRANE PROTEIN TOLC"/>
    <property type="match status" value="1"/>
</dbReference>
<evidence type="ECO:0000313" key="8">
    <source>
        <dbReference type="EMBL" id="PZT48762.1"/>
    </source>
</evidence>
<keyword evidence="7" id="KW-0998">Cell outer membrane</keyword>
<dbReference type="InterPro" id="IPR003423">
    <property type="entry name" value="OMP_efflux"/>
</dbReference>
<evidence type="ECO:0000256" key="7">
    <source>
        <dbReference type="ARBA" id="ARBA00023237"/>
    </source>
</evidence>
<gene>
    <name evidence="8" type="ORF">B6S12_02660</name>
</gene>
<dbReference type="AlphaFoldDB" id="A0A2W6MWP9"/>
<comment type="caution">
    <text evidence="8">The sequence shown here is derived from an EMBL/GenBank/DDBJ whole genome shotgun (WGS) entry which is preliminary data.</text>
</comment>
<accession>A0A2W6MWP9</accession>
<organism evidence="8 9">
    <name type="scientific">Helicobacter valdiviensis</name>
    <dbReference type="NCBI Taxonomy" id="1458358"/>
    <lineage>
        <taxon>Bacteria</taxon>
        <taxon>Pseudomonadati</taxon>
        <taxon>Campylobacterota</taxon>
        <taxon>Epsilonproteobacteria</taxon>
        <taxon>Campylobacterales</taxon>
        <taxon>Helicobacteraceae</taxon>
        <taxon>Helicobacter</taxon>
    </lineage>
</organism>
<keyword evidence="6" id="KW-0472">Membrane</keyword>
<keyword evidence="5" id="KW-0812">Transmembrane</keyword>
<keyword evidence="9" id="KW-1185">Reference proteome</keyword>
<dbReference type="PANTHER" id="PTHR30026:SF20">
    <property type="entry name" value="OUTER MEMBRANE PROTEIN TOLC"/>
    <property type="match status" value="1"/>
</dbReference>
<dbReference type="InterPro" id="IPR051906">
    <property type="entry name" value="TolC-like"/>
</dbReference>
<reference evidence="8 9" key="1">
    <citation type="submission" date="2017-03" db="EMBL/GenBank/DDBJ databases">
        <title>Genomic and clinical evidence uncovers the enterohepatic species Helicobacter valdiviensis as a potential human intestinal pathogen.</title>
        <authorList>
            <person name="Fresia P."/>
            <person name="Jara R."/>
            <person name="Sierra R."/>
            <person name="Ferres I."/>
            <person name="Greif G."/>
            <person name="Iraola G."/>
            <person name="Collado L."/>
        </authorList>
    </citation>
    <scope>NUCLEOTIDE SEQUENCE [LARGE SCALE GENOMIC DNA]</scope>
    <source>
        <strain evidence="8 9">WBE14</strain>
    </source>
</reference>
<dbReference type="GO" id="GO:0009279">
    <property type="term" value="C:cell outer membrane"/>
    <property type="evidence" value="ECO:0007669"/>
    <property type="project" value="UniProtKB-SubCell"/>
</dbReference>
<dbReference type="Gene3D" id="1.20.1600.10">
    <property type="entry name" value="Outer membrane efflux proteins (OEP)"/>
    <property type="match status" value="1"/>
</dbReference>
<dbReference type="GO" id="GO:0015562">
    <property type="term" value="F:efflux transmembrane transporter activity"/>
    <property type="evidence" value="ECO:0007669"/>
    <property type="project" value="InterPro"/>
</dbReference>
<evidence type="ECO:0000256" key="6">
    <source>
        <dbReference type="ARBA" id="ARBA00023136"/>
    </source>
</evidence>
<sequence length="418" mass="48049">MQLKAIIILCILINQIHALTLEEAIRLTLNANAGIKEQEYLLQESQYNTKAQYAPFYPSFSITYGADKSNRLNSRSKDSSSTLSLDITYNLFNGLSDVFNLKSSQALQEAQSYQLQALKEDVILFVKRAYIDILRQKQNVIVATQSKELLEEQRRESAEFYKVGLIPKNDLLKVEVELQNSIQSLLSAQSNLNYAIKTLERYTRTKIDTNTLEELTLHTPTLLQSNLQNTMHQKRAEVLFLDNIIKSKDYLSKSIQGRFLPRVDILGSYSQYGDDYKLQERIGTYNDQKSAQLQFNLNVFNGFSDKFELEASKANKLAFESQKIDLLEELDLQLFSALENYHLAISAYEVAKKALTQAEENYRISQNRYKERIESTSDFLDSEYLLTEARSNVVLNRYAILQAIAEIERITQSKIAPF</sequence>
<dbReference type="OrthoDB" id="9780675at2"/>
<evidence type="ECO:0000256" key="1">
    <source>
        <dbReference type="ARBA" id="ARBA00004442"/>
    </source>
</evidence>
<dbReference type="GO" id="GO:1990281">
    <property type="term" value="C:efflux pump complex"/>
    <property type="evidence" value="ECO:0007669"/>
    <property type="project" value="TreeGrafter"/>
</dbReference>
<dbReference type="EMBL" id="NBIU01000004">
    <property type="protein sequence ID" value="PZT48762.1"/>
    <property type="molecule type" value="Genomic_DNA"/>
</dbReference>
<comment type="subcellular location">
    <subcellularLocation>
        <location evidence="1">Cell outer membrane</location>
    </subcellularLocation>
</comment>
<dbReference type="Proteomes" id="UP000249746">
    <property type="component" value="Unassembled WGS sequence"/>
</dbReference>
<evidence type="ECO:0000256" key="2">
    <source>
        <dbReference type="ARBA" id="ARBA00007613"/>
    </source>
</evidence>
<evidence type="ECO:0000256" key="5">
    <source>
        <dbReference type="ARBA" id="ARBA00022692"/>
    </source>
</evidence>
<dbReference type="SUPFAM" id="SSF56954">
    <property type="entry name" value="Outer membrane efflux proteins (OEP)"/>
    <property type="match status" value="1"/>
</dbReference>
<proteinExistence type="inferred from homology"/>